<evidence type="ECO:0000313" key="3">
    <source>
        <dbReference type="EMBL" id="GAU36602.1"/>
    </source>
</evidence>
<evidence type="ECO:0000256" key="1">
    <source>
        <dbReference type="SAM" id="MobiDB-lite"/>
    </source>
</evidence>
<dbReference type="AlphaFoldDB" id="A0A2Z6NJ12"/>
<evidence type="ECO:0000259" key="2">
    <source>
        <dbReference type="Pfam" id="PF10551"/>
    </source>
</evidence>
<dbReference type="PANTHER" id="PTHR31569">
    <property type="entry name" value="SWIM-TYPE DOMAIN-CONTAINING PROTEIN"/>
    <property type="match status" value="1"/>
</dbReference>
<name>A0A2Z6NJ12_TRISU</name>
<accession>A0A2Z6NJ12</accession>
<dbReference type="InterPro" id="IPR014842">
    <property type="entry name" value="AFT"/>
</dbReference>
<dbReference type="Pfam" id="PF08731">
    <property type="entry name" value="AFT"/>
    <property type="match status" value="1"/>
</dbReference>
<protein>
    <recommendedName>
        <fullName evidence="2">MULE transposase domain-containing protein</fullName>
    </recommendedName>
</protein>
<sequence length="781" mass="90166">MFFLMAEPPTELKPNIDEPDIPVVVQPNVVEPNDEQSNVVVDTGEYFVNCEKMKVRDVMIDWCKRQAENLGFSIVIAKSDNGAFNRKKYFILGCERGSVYKERKRKSKKEDTATRKTLCPFRLRGYYLASEQWSLSFVCGEHNHEMSKTLEGHLLVGRLKPEEKECVRELTKNLVAPKNIMTMLKGRNPDSKTNMKQIYNARQRFKIDVRGELSELQHLLKCCETHKYFHKCRTIGDSTTIQDIFWAHPESIKLFNTFLTVLMMDSTYKTNKYKMPLFEIVGVTSTEESYNVGFAYIANEKEDNFVWALETCKSLLISKETFPKVTVTDRDKSLMNVVAKVFPNSTALVCRVHVYKNVKAKFKALCKAKDQKMDQLLKTLKLQWNSIVNSTSEESYTTAVVDFRKVFEKFPNFVKYVETTVLDPVKEKFVSAWTDSVMHIGNTTTNRVESQHALKIEKKLPIRLDEVNTHWKRLQIDETVDGEVDCLQEFNVIQERLKSSDHSMKLHIRDQLRLIAYPEITSLTPPIKHVDTKGAKKRGKSAKCNSSTTRSPSYWEYMDERFPDSQASQSKSSKPKRKTARIEDTIDVKGDGHCGFRVAAECFNKGEENQGLVRAKLIRELTMFRKEYEAIYGTKERFEYILNGLYPPKVMPKSGIAPVENWFTFPYMGHILATAYNRVVVELTTHRIGHSETFFPIRGRPPLDPSPRIMCVGMVPNHCVYVKLKSGCPLPPSCKEWKTHRAPEAESWEDTFLDRMTEFDELMKNEKGDMETNKDDPIIVD</sequence>
<feature type="domain" description="MULE transposase" evidence="2">
    <location>
        <begin position="261"/>
        <end position="357"/>
    </location>
</feature>
<dbReference type="EMBL" id="DF973635">
    <property type="protein sequence ID" value="GAU36602.1"/>
    <property type="molecule type" value="Genomic_DNA"/>
</dbReference>
<feature type="region of interest" description="Disordered" evidence="1">
    <location>
        <begin position="563"/>
        <end position="583"/>
    </location>
</feature>
<gene>
    <name evidence="3" type="ORF">TSUD_387540</name>
</gene>
<dbReference type="InterPro" id="IPR052579">
    <property type="entry name" value="Zinc_finger_SWIM"/>
</dbReference>
<reference evidence="4" key="1">
    <citation type="journal article" date="2017" name="Front. Plant Sci.">
        <title>Climate Clever Clovers: New Paradigm to Reduce the Environmental Footprint of Ruminants by Breeding Low Methanogenic Forages Utilizing Haplotype Variation.</title>
        <authorList>
            <person name="Kaur P."/>
            <person name="Appels R."/>
            <person name="Bayer P.E."/>
            <person name="Keeble-Gagnere G."/>
            <person name="Wang J."/>
            <person name="Hirakawa H."/>
            <person name="Shirasawa K."/>
            <person name="Vercoe P."/>
            <person name="Stefanova K."/>
            <person name="Durmic Z."/>
            <person name="Nichols P."/>
            <person name="Revell C."/>
            <person name="Isobe S.N."/>
            <person name="Edwards D."/>
            <person name="Erskine W."/>
        </authorList>
    </citation>
    <scope>NUCLEOTIDE SEQUENCE [LARGE SCALE GENOMIC DNA]</scope>
    <source>
        <strain evidence="4">cv. Daliak</strain>
    </source>
</reference>
<dbReference type="PANTHER" id="PTHR31569:SF4">
    <property type="entry name" value="SWIM-TYPE DOMAIN-CONTAINING PROTEIN"/>
    <property type="match status" value="1"/>
</dbReference>
<dbReference type="Pfam" id="PF10551">
    <property type="entry name" value="MULE"/>
    <property type="match status" value="1"/>
</dbReference>
<dbReference type="InterPro" id="IPR018289">
    <property type="entry name" value="MULE_transposase_dom"/>
</dbReference>
<organism evidence="3 4">
    <name type="scientific">Trifolium subterraneum</name>
    <name type="common">Subterranean clover</name>
    <dbReference type="NCBI Taxonomy" id="3900"/>
    <lineage>
        <taxon>Eukaryota</taxon>
        <taxon>Viridiplantae</taxon>
        <taxon>Streptophyta</taxon>
        <taxon>Embryophyta</taxon>
        <taxon>Tracheophyta</taxon>
        <taxon>Spermatophyta</taxon>
        <taxon>Magnoliopsida</taxon>
        <taxon>eudicotyledons</taxon>
        <taxon>Gunneridae</taxon>
        <taxon>Pentapetalae</taxon>
        <taxon>rosids</taxon>
        <taxon>fabids</taxon>
        <taxon>Fabales</taxon>
        <taxon>Fabaceae</taxon>
        <taxon>Papilionoideae</taxon>
        <taxon>50 kb inversion clade</taxon>
        <taxon>NPAAA clade</taxon>
        <taxon>Hologalegina</taxon>
        <taxon>IRL clade</taxon>
        <taxon>Trifolieae</taxon>
        <taxon>Trifolium</taxon>
    </lineage>
</organism>
<dbReference type="CDD" id="cd22744">
    <property type="entry name" value="OTU"/>
    <property type="match status" value="1"/>
</dbReference>
<feature type="region of interest" description="Disordered" evidence="1">
    <location>
        <begin position="526"/>
        <end position="550"/>
    </location>
</feature>
<proteinExistence type="predicted"/>
<keyword evidence="4" id="KW-1185">Reference proteome</keyword>
<dbReference type="GO" id="GO:0045944">
    <property type="term" value="P:positive regulation of transcription by RNA polymerase II"/>
    <property type="evidence" value="ECO:0007669"/>
    <property type="project" value="InterPro"/>
</dbReference>
<dbReference type="Proteomes" id="UP000242715">
    <property type="component" value="Unassembled WGS sequence"/>
</dbReference>
<dbReference type="GO" id="GO:0010106">
    <property type="term" value="P:cellular response to iron ion starvation"/>
    <property type="evidence" value="ECO:0007669"/>
    <property type="project" value="InterPro"/>
</dbReference>
<dbReference type="OrthoDB" id="2422440at2759"/>
<evidence type="ECO:0000313" key="4">
    <source>
        <dbReference type="Proteomes" id="UP000242715"/>
    </source>
</evidence>
<dbReference type="GO" id="GO:0000981">
    <property type="term" value="F:DNA-binding transcription factor activity, RNA polymerase II-specific"/>
    <property type="evidence" value="ECO:0007669"/>
    <property type="project" value="InterPro"/>
</dbReference>